<dbReference type="Proteomes" id="UP001058364">
    <property type="component" value="Chromosome"/>
</dbReference>
<proteinExistence type="predicted"/>
<dbReference type="NCBIfam" id="NF045999">
    <property type="entry name" value="MAG1140_fam"/>
    <property type="match status" value="1"/>
</dbReference>
<dbReference type="RefSeq" id="WP_027123215.1">
    <property type="nucleotide sequence ID" value="NZ_CP103423.1"/>
</dbReference>
<gene>
    <name evidence="2" type="ORF">NX772_01260</name>
</gene>
<accession>A0ABY5TWS9</accession>
<organism evidence="2 3">
    <name type="scientific">Mesomycoplasma molare</name>
    <dbReference type="NCBI Taxonomy" id="171288"/>
    <lineage>
        <taxon>Bacteria</taxon>
        <taxon>Bacillati</taxon>
        <taxon>Mycoplasmatota</taxon>
        <taxon>Mycoplasmoidales</taxon>
        <taxon>Metamycoplasmataceae</taxon>
        <taxon>Mesomycoplasma</taxon>
    </lineage>
</organism>
<evidence type="ECO:0000256" key="1">
    <source>
        <dbReference type="SAM" id="Phobius"/>
    </source>
</evidence>
<keyword evidence="1" id="KW-0472">Membrane</keyword>
<keyword evidence="1" id="KW-0812">Transmembrane</keyword>
<keyword evidence="1" id="KW-1133">Transmembrane helix</keyword>
<name>A0ABY5TWS9_9BACT</name>
<keyword evidence="3" id="KW-1185">Reference proteome</keyword>
<protein>
    <submittedName>
        <fullName evidence="2">Uncharacterized protein</fullName>
    </submittedName>
</protein>
<dbReference type="EMBL" id="CP103423">
    <property type="protein sequence ID" value="UWD34441.1"/>
    <property type="molecule type" value="Genomic_DNA"/>
</dbReference>
<evidence type="ECO:0000313" key="3">
    <source>
        <dbReference type="Proteomes" id="UP001058364"/>
    </source>
</evidence>
<reference evidence="2" key="1">
    <citation type="submission" date="2022-08" db="EMBL/GenBank/DDBJ databases">
        <title>Complete genome sequence of Mycoplasma molare type strain H 542.</title>
        <authorList>
            <person name="Spergser J."/>
        </authorList>
    </citation>
    <scope>NUCLEOTIDE SEQUENCE</scope>
    <source>
        <strain evidence="2">H 542</strain>
    </source>
</reference>
<sequence>MIKNRILISISCVLLLLFIISLFLIKNIDLNEKINVKIQVDEKRNLYFNVNSNIYFLIKKKNWVLVDKLYSKNGQNIILKIREIKNIKNDLFNVSLIYNNNLKIVPNSIIEGYLILNKKVNIINLII</sequence>
<evidence type="ECO:0000313" key="2">
    <source>
        <dbReference type="EMBL" id="UWD34441.1"/>
    </source>
</evidence>
<feature type="transmembrane region" description="Helical" evidence="1">
    <location>
        <begin position="6"/>
        <end position="25"/>
    </location>
</feature>